<dbReference type="Proteomes" id="UP001597115">
    <property type="component" value="Unassembled WGS sequence"/>
</dbReference>
<keyword evidence="6" id="KW-1185">Reference proteome</keyword>
<dbReference type="RefSeq" id="WP_380891120.1">
    <property type="nucleotide sequence ID" value="NZ_JBHUDY010000002.1"/>
</dbReference>
<keyword evidence="2 5" id="KW-0560">Oxidoreductase</keyword>
<dbReference type="CDD" id="cd05233">
    <property type="entry name" value="SDR_c"/>
    <property type="match status" value="1"/>
</dbReference>
<dbReference type="EMBL" id="JBHUDY010000002">
    <property type="protein sequence ID" value="MFD1613233.1"/>
    <property type="molecule type" value="Genomic_DNA"/>
</dbReference>
<dbReference type="InterPro" id="IPR036291">
    <property type="entry name" value="NAD(P)-bd_dom_sf"/>
</dbReference>
<gene>
    <name evidence="5" type="ORF">ACFSCW_15615</name>
</gene>
<evidence type="ECO:0000313" key="5">
    <source>
        <dbReference type="EMBL" id="MFD1613233.1"/>
    </source>
</evidence>
<dbReference type="PANTHER" id="PTHR44196:SF1">
    <property type="entry name" value="DEHYDROGENASE_REDUCTASE SDR FAMILY MEMBER 7B"/>
    <property type="match status" value="1"/>
</dbReference>
<dbReference type="SMART" id="SM00822">
    <property type="entry name" value="PKS_KR"/>
    <property type="match status" value="1"/>
</dbReference>
<dbReference type="InterPro" id="IPR002347">
    <property type="entry name" value="SDR_fam"/>
</dbReference>
<dbReference type="PANTHER" id="PTHR44196">
    <property type="entry name" value="DEHYDROGENASE/REDUCTASE SDR FAMILY MEMBER 7B"/>
    <property type="match status" value="1"/>
</dbReference>
<dbReference type="InterPro" id="IPR057326">
    <property type="entry name" value="KR_dom"/>
</dbReference>
<organism evidence="5 6">
    <name type="scientific">Sphingomonas tabacisoli</name>
    <dbReference type="NCBI Taxonomy" id="2249466"/>
    <lineage>
        <taxon>Bacteria</taxon>
        <taxon>Pseudomonadati</taxon>
        <taxon>Pseudomonadota</taxon>
        <taxon>Alphaproteobacteria</taxon>
        <taxon>Sphingomonadales</taxon>
        <taxon>Sphingomonadaceae</taxon>
        <taxon>Sphingomonas</taxon>
    </lineage>
</organism>
<evidence type="ECO:0000259" key="4">
    <source>
        <dbReference type="SMART" id="SM00822"/>
    </source>
</evidence>
<comment type="similarity">
    <text evidence="1 3">Belongs to the short-chain dehydrogenases/reductases (SDR) family.</text>
</comment>
<name>A0ABW4I743_9SPHN</name>
<dbReference type="GO" id="GO:0016491">
    <property type="term" value="F:oxidoreductase activity"/>
    <property type="evidence" value="ECO:0007669"/>
    <property type="project" value="UniProtKB-KW"/>
</dbReference>
<accession>A0ABW4I743</accession>
<proteinExistence type="inferred from homology"/>
<evidence type="ECO:0000256" key="1">
    <source>
        <dbReference type="ARBA" id="ARBA00006484"/>
    </source>
</evidence>
<dbReference type="SUPFAM" id="SSF51735">
    <property type="entry name" value="NAD(P)-binding Rossmann-fold domains"/>
    <property type="match status" value="1"/>
</dbReference>
<evidence type="ECO:0000256" key="2">
    <source>
        <dbReference type="ARBA" id="ARBA00023002"/>
    </source>
</evidence>
<dbReference type="Gene3D" id="3.40.50.720">
    <property type="entry name" value="NAD(P)-binding Rossmann-like Domain"/>
    <property type="match status" value="1"/>
</dbReference>
<comment type="caution">
    <text evidence="5">The sequence shown here is derived from an EMBL/GenBank/DDBJ whole genome shotgun (WGS) entry which is preliminary data.</text>
</comment>
<dbReference type="Pfam" id="PF00106">
    <property type="entry name" value="adh_short"/>
    <property type="match status" value="1"/>
</dbReference>
<protein>
    <submittedName>
        <fullName evidence="5">SDR family oxidoreductase</fullName>
        <ecNumber evidence="5">1.-.-.-</ecNumber>
    </submittedName>
</protein>
<sequence>MVAKTIVITGAGDGLGRALARRFAADGEQVVLLGRTLAKVEAVAAELGEPHFALQCDVGDPASVRTAFGELGRRCPKIDVLINNAAVYEPFSLADARDETIFAHLHTNVAGPVLCAREALPLLRGGGHIINVTSESAPLKMPMLWLYAGTKSAIELISDMWNRELEADGIRATVVQAGRMYDESKAPPPWPIEATMRFVQENAKVGLDVRNAPLSHYNSVTDTFRAILDTPADLHIGKVELRAPAAIKKA</sequence>
<reference evidence="6" key="1">
    <citation type="journal article" date="2019" name="Int. J. Syst. Evol. Microbiol.">
        <title>The Global Catalogue of Microorganisms (GCM) 10K type strain sequencing project: providing services to taxonomists for standard genome sequencing and annotation.</title>
        <authorList>
            <consortium name="The Broad Institute Genomics Platform"/>
            <consortium name="The Broad Institute Genome Sequencing Center for Infectious Disease"/>
            <person name="Wu L."/>
            <person name="Ma J."/>
        </authorList>
    </citation>
    <scope>NUCLEOTIDE SEQUENCE [LARGE SCALE GENOMIC DNA]</scope>
    <source>
        <strain evidence="6">CGMCC 1.16275</strain>
    </source>
</reference>
<dbReference type="EC" id="1.-.-.-" evidence="5"/>
<evidence type="ECO:0000256" key="3">
    <source>
        <dbReference type="RuleBase" id="RU000363"/>
    </source>
</evidence>
<feature type="domain" description="Ketoreductase" evidence="4">
    <location>
        <begin position="4"/>
        <end position="183"/>
    </location>
</feature>
<dbReference type="PRINTS" id="PR00081">
    <property type="entry name" value="GDHRDH"/>
</dbReference>
<dbReference type="PRINTS" id="PR00080">
    <property type="entry name" value="SDRFAMILY"/>
</dbReference>
<evidence type="ECO:0000313" key="6">
    <source>
        <dbReference type="Proteomes" id="UP001597115"/>
    </source>
</evidence>